<feature type="transmembrane region" description="Helical" evidence="6">
    <location>
        <begin position="12"/>
        <end position="34"/>
    </location>
</feature>
<evidence type="ECO:0000256" key="1">
    <source>
        <dbReference type="ARBA" id="ARBA00003416"/>
    </source>
</evidence>
<dbReference type="PANTHER" id="PTHR30563">
    <property type="entry name" value="DNA RECOMBINATION PROTEIN RMUC"/>
    <property type="match status" value="1"/>
</dbReference>
<dbReference type="RefSeq" id="WP_058022027.1">
    <property type="nucleotide sequence ID" value="NZ_CP013189.1"/>
</dbReference>
<dbReference type="InterPro" id="IPR003798">
    <property type="entry name" value="DNA_recombination_RmuC"/>
</dbReference>
<gene>
    <name evidence="7" type="ORF">PS2015_1909</name>
</gene>
<evidence type="ECO:0000313" key="7">
    <source>
        <dbReference type="EMBL" id="ALO46556.1"/>
    </source>
</evidence>
<evidence type="ECO:0000256" key="3">
    <source>
        <dbReference type="ARBA" id="ARBA00023054"/>
    </source>
</evidence>
<dbReference type="STRING" id="1249552.PS2015_1909"/>
<keyword evidence="3 5" id="KW-0175">Coiled coil</keyword>
<organism evidence="7 8">
    <name type="scientific">Pseudohongiella spirulinae</name>
    <dbReference type="NCBI Taxonomy" id="1249552"/>
    <lineage>
        <taxon>Bacteria</taxon>
        <taxon>Pseudomonadati</taxon>
        <taxon>Pseudomonadota</taxon>
        <taxon>Gammaproteobacteria</taxon>
        <taxon>Pseudomonadales</taxon>
        <taxon>Pseudohongiellaceae</taxon>
        <taxon>Pseudohongiella</taxon>
    </lineage>
</organism>
<dbReference type="Pfam" id="PF02646">
    <property type="entry name" value="RmuC"/>
    <property type="match status" value="1"/>
</dbReference>
<comment type="function">
    <text evidence="1">Involved in DNA recombination.</text>
</comment>
<proteinExistence type="inferred from homology"/>
<keyword evidence="6" id="KW-0812">Transmembrane</keyword>
<keyword evidence="6" id="KW-0472">Membrane</keyword>
<dbReference type="AlphaFoldDB" id="A0A0S2KE09"/>
<evidence type="ECO:0000256" key="5">
    <source>
        <dbReference type="SAM" id="Coils"/>
    </source>
</evidence>
<reference evidence="7 8" key="1">
    <citation type="submission" date="2015-11" db="EMBL/GenBank/DDBJ databases">
        <authorList>
            <person name="Zhang Y."/>
            <person name="Guo Z."/>
        </authorList>
    </citation>
    <scope>NUCLEOTIDE SEQUENCE [LARGE SCALE GENOMIC DNA]</scope>
    <source>
        <strain evidence="7 8">KCTC 32221</strain>
    </source>
</reference>
<keyword evidence="4" id="KW-0233">DNA recombination</keyword>
<accession>A0A0S2KE09</accession>
<dbReference type="EMBL" id="CP013189">
    <property type="protein sequence ID" value="ALO46556.1"/>
    <property type="molecule type" value="Genomic_DNA"/>
</dbReference>
<protein>
    <submittedName>
        <fullName evidence="7">Recombinase RmuC</fullName>
    </submittedName>
</protein>
<feature type="coiled-coil region" evidence="5">
    <location>
        <begin position="40"/>
        <end position="85"/>
    </location>
</feature>
<keyword evidence="8" id="KW-1185">Reference proteome</keyword>
<dbReference type="OrthoDB" id="9765111at2"/>
<evidence type="ECO:0000256" key="2">
    <source>
        <dbReference type="ARBA" id="ARBA00009840"/>
    </source>
</evidence>
<dbReference type="Proteomes" id="UP000065641">
    <property type="component" value="Chromosome"/>
</dbReference>
<dbReference type="GO" id="GO:0006310">
    <property type="term" value="P:DNA recombination"/>
    <property type="evidence" value="ECO:0007669"/>
    <property type="project" value="UniProtKB-KW"/>
</dbReference>
<dbReference type="KEGG" id="pspi:PS2015_1909"/>
<name>A0A0S2KE09_9GAMM</name>
<sequence>MPLTAVLLEESVPMYAALLAVAVVGLLATLLGRYSSSGRIREMREQNIRLQTRLDEEQRQTVEKIELLNQSREELRQQFRMLATDVLNEKSRRLSDHNQATISQILQPLQEKISGFEKRVEEAYNREARERFALEKEIRQLHQLNTQISEDAVNLTRALRGEQKTQGVWGEFILSSVLQASGLVEGREYQIQQSFHDTSEDTGSRLRSQPDVVVQLPDNRQIIIDAKVSLTAYERFCSADDDPARDLALKQHVQSVRTHVRQLSDKRYQNLPGVVSLDFVLLFMPVEPAFSLALQQDHELFNHAFDRNIVLVSPSTLLATLRTIQNIWRYEYQSRNAQEIARQAGALYDKFVGFVEDIDDLGRKLDASQRSYEGVINKLQTGKGNLIGRTEKLKKLGARASKKLNEDRLAQDNDDE</sequence>
<dbReference type="PATRIC" id="fig|1249552.3.peg.1918"/>
<dbReference type="PANTHER" id="PTHR30563:SF0">
    <property type="entry name" value="DNA RECOMBINATION PROTEIN RMUC"/>
    <property type="match status" value="1"/>
</dbReference>
<evidence type="ECO:0000256" key="6">
    <source>
        <dbReference type="SAM" id="Phobius"/>
    </source>
</evidence>
<evidence type="ECO:0000256" key="4">
    <source>
        <dbReference type="ARBA" id="ARBA00023172"/>
    </source>
</evidence>
<keyword evidence="6" id="KW-1133">Transmembrane helix</keyword>
<comment type="similarity">
    <text evidence="2">Belongs to the RmuC family.</text>
</comment>
<evidence type="ECO:0000313" key="8">
    <source>
        <dbReference type="Proteomes" id="UP000065641"/>
    </source>
</evidence>